<dbReference type="GO" id="GO:0016788">
    <property type="term" value="F:hydrolase activity, acting on ester bonds"/>
    <property type="evidence" value="ECO:0007669"/>
    <property type="project" value="InterPro"/>
</dbReference>
<evidence type="ECO:0000256" key="2">
    <source>
        <dbReference type="SAM" id="SignalP"/>
    </source>
</evidence>
<dbReference type="InterPro" id="IPR036514">
    <property type="entry name" value="SGNH_hydro_sf"/>
</dbReference>
<dbReference type="PANTHER" id="PTHR45648:SF22">
    <property type="entry name" value="GDSL LIPASE_ACYLHYDROLASE FAMILY PROTEIN (AFU_ORTHOLOGUE AFUA_4G14700)"/>
    <property type="match status" value="1"/>
</dbReference>
<keyword evidence="1" id="KW-0378">Hydrolase</keyword>
<keyword evidence="2" id="KW-0732">Signal</keyword>
<dbReference type="CDD" id="cd01846">
    <property type="entry name" value="fatty_acyltransferase_like"/>
    <property type="match status" value="1"/>
</dbReference>
<dbReference type="OrthoDB" id="1600564at2759"/>
<dbReference type="PANTHER" id="PTHR45648">
    <property type="entry name" value="GDSL LIPASE/ACYLHYDROLASE FAMILY PROTEIN (AFU_ORTHOLOGUE AFUA_4G14700)"/>
    <property type="match status" value="1"/>
</dbReference>
<dbReference type="Gene3D" id="3.40.50.1110">
    <property type="entry name" value="SGNH hydrolase"/>
    <property type="match status" value="1"/>
</dbReference>
<proteinExistence type="predicted"/>
<protein>
    <recommendedName>
        <fullName evidence="5">SGNH hydrolase-type esterase domain-containing protein</fullName>
    </recommendedName>
</protein>
<comment type="caution">
    <text evidence="3">The sequence shown here is derived from an EMBL/GenBank/DDBJ whole genome shotgun (WGS) entry which is preliminary data.</text>
</comment>
<dbReference type="EMBL" id="MBFS01000018">
    <property type="protein sequence ID" value="PVV05289.1"/>
    <property type="molecule type" value="Genomic_DNA"/>
</dbReference>
<gene>
    <name evidence="3" type="ORF">BB560_000196</name>
</gene>
<dbReference type="STRING" id="133381.A0A2T9ZL26"/>
<name>A0A2T9ZL26_9FUNG</name>
<dbReference type="InterPro" id="IPR051058">
    <property type="entry name" value="GDSL_Est/Lipase"/>
</dbReference>
<evidence type="ECO:0000256" key="1">
    <source>
        <dbReference type="ARBA" id="ARBA00022801"/>
    </source>
</evidence>
<reference evidence="3 4" key="1">
    <citation type="journal article" date="2018" name="MBio">
        <title>Comparative Genomics Reveals the Core Gene Toolbox for the Fungus-Insect Symbiosis.</title>
        <authorList>
            <person name="Wang Y."/>
            <person name="Stata M."/>
            <person name="Wang W."/>
            <person name="Stajich J.E."/>
            <person name="White M.M."/>
            <person name="Moncalvo J.M."/>
        </authorList>
    </citation>
    <scope>NUCLEOTIDE SEQUENCE [LARGE SCALE GENOMIC DNA]</scope>
    <source>
        <strain evidence="3 4">SC-DP-2</strain>
    </source>
</reference>
<dbReference type="AlphaFoldDB" id="A0A2T9ZL26"/>
<dbReference type="InterPro" id="IPR001087">
    <property type="entry name" value="GDSL"/>
</dbReference>
<dbReference type="SUPFAM" id="SSF52266">
    <property type="entry name" value="SGNH hydrolase"/>
    <property type="match status" value="1"/>
</dbReference>
<evidence type="ECO:0000313" key="4">
    <source>
        <dbReference type="Proteomes" id="UP000245609"/>
    </source>
</evidence>
<dbReference type="Proteomes" id="UP000245609">
    <property type="component" value="Unassembled WGS sequence"/>
</dbReference>
<feature type="signal peptide" evidence="2">
    <location>
        <begin position="1"/>
        <end position="18"/>
    </location>
</feature>
<feature type="chain" id="PRO_5015464521" description="SGNH hydrolase-type esterase domain-containing protein" evidence="2">
    <location>
        <begin position="19"/>
        <end position="390"/>
    </location>
</feature>
<evidence type="ECO:0000313" key="3">
    <source>
        <dbReference type="EMBL" id="PVV05289.1"/>
    </source>
</evidence>
<accession>A0A2T9ZL26</accession>
<organism evidence="3 4">
    <name type="scientific">Smittium megazygosporum</name>
    <dbReference type="NCBI Taxonomy" id="133381"/>
    <lineage>
        <taxon>Eukaryota</taxon>
        <taxon>Fungi</taxon>
        <taxon>Fungi incertae sedis</taxon>
        <taxon>Zoopagomycota</taxon>
        <taxon>Kickxellomycotina</taxon>
        <taxon>Harpellomycetes</taxon>
        <taxon>Harpellales</taxon>
        <taxon>Legeriomycetaceae</taxon>
        <taxon>Smittium</taxon>
    </lineage>
</organism>
<dbReference type="Pfam" id="PF00657">
    <property type="entry name" value="Lipase_GDSL"/>
    <property type="match status" value="1"/>
</dbReference>
<sequence>MKLAGLFTLAMATVSVAAKKSYMVVFGDSLSDIGNRGTKGQVIPYFSGRFSDGPLWNEYVAAKNNYTLLNFAYAGSVSNNTLVKDFAKKDVKFPSLAQQVDTFINSLAANVTKKDMRNDLAVIQIGTNDFYYGIDMMDKSAFRSVWYANSVVNNIVTAANKLMVFGFRRILIVNVPDLKVIPEIKKTAGKFTQGLDLFVNLTNLRLEEYAKAVNDRNFRGFHWVRVLNYYDLTGLIMNNEDPKKNFGFINFNVGCNQIVNNNTLSTCSQPDQYFFMDPSYPSARVHAITGAVANEVISDDSFKMNLKSVFDLYTKNELFKVNSTFSPLFNNNSLTTGKIDVEELNQNQFFANKTRFIKEKNKRAANGGNFNLVSPIGLFASLVLSFVALL</sequence>
<keyword evidence="4" id="KW-1185">Reference proteome</keyword>
<evidence type="ECO:0008006" key="5">
    <source>
        <dbReference type="Google" id="ProtNLM"/>
    </source>
</evidence>